<dbReference type="InterPro" id="IPR050955">
    <property type="entry name" value="Plant_Biomass_Hydrol_Est"/>
</dbReference>
<accession>A0A6I4P415</accession>
<gene>
    <name evidence="4" type="ORF">GB864_10515</name>
</gene>
<evidence type="ECO:0000256" key="2">
    <source>
        <dbReference type="SAM" id="Phobius"/>
    </source>
</evidence>
<dbReference type="Gene3D" id="3.40.50.1820">
    <property type="entry name" value="alpha/beta hydrolase"/>
    <property type="match status" value="1"/>
</dbReference>
<name>A0A6I4P415_9MICO</name>
<protein>
    <submittedName>
        <fullName evidence="4">Polyhydroxybutyrate depolymerase</fullName>
    </submittedName>
</protein>
<keyword evidence="2" id="KW-0472">Membrane</keyword>
<dbReference type="EMBL" id="WSTA01000044">
    <property type="protein sequence ID" value="MWB98979.1"/>
    <property type="molecule type" value="Genomic_DNA"/>
</dbReference>
<dbReference type="Proteomes" id="UP000438182">
    <property type="component" value="Unassembled WGS sequence"/>
</dbReference>
<dbReference type="InterPro" id="IPR003140">
    <property type="entry name" value="PLipase/COase/thioEstase"/>
</dbReference>
<evidence type="ECO:0000256" key="1">
    <source>
        <dbReference type="ARBA" id="ARBA00022729"/>
    </source>
</evidence>
<reference evidence="4 5" key="1">
    <citation type="submission" date="2019-12" db="EMBL/GenBank/DDBJ databases">
        <authorList>
            <person name="Kim Y.S."/>
        </authorList>
    </citation>
    <scope>NUCLEOTIDE SEQUENCE [LARGE SCALE GENOMIC DNA]</scope>
    <source>
        <strain evidence="4 5">MMS17-SY077</strain>
    </source>
</reference>
<dbReference type="InterPro" id="IPR029058">
    <property type="entry name" value="AB_hydrolase_fold"/>
</dbReference>
<dbReference type="PANTHER" id="PTHR43037:SF1">
    <property type="entry name" value="BLL1128 PROTEIN"/>
    <property type="match status" value="1"/>
</dbReference>
<proteinExistence type="predicted"/>
<dbReference type="GO" id="GO:0016787">
    <property type="term" value="F:hydrolase activity"/>
    <property type="evidence" value="ECO:0007669"/>
    <property type="project" value="InterPro"/>
</dbReference>
<evidence type="ECO:0000313" key="4">
    <source>
        <dbReference type="EMBL" id="MWB98979.1"/>
    </source>
</evidence>
<keyword evidence="2" id="KW-0812">Transmembrane</keyword>
<dbReference type="Pfam" id="PF02230">
    <property type="entry name" value="Abhydrolase_2"/>
    <property type="match status" value="1"/>
</dbReference>
<evidence type="ECO:0000313" key="5">
    <source>
        <dbReference type="Proteomes" id="UP000438182"/>
    </source>
</evidence>
<evidence type="ECO:0000259" key="3">
    <source>
        <dbReference type="Pfam" id="PF02230"/>
    </source>
</evidence>
<sequence length="341" mass="35438">MSAEAALAEGGAAPKPRRRRVRRVLAWIAGALAGLLVVGGVAAWWFLWAPAPAEPDLAAEVVSGTIEVDGLERSYLAVVPDDLPAGAPVVLAFHGSNMDAAAMRSATGYRFDELAVERGFVAVYPQGYEKTWHDCRAITPYPARTDDIDDEAFVAALVGRLGADYGIDADRVFATGLSNGGHFSLRLALERPDLVAGVAAFAAAYPLPAHNVCEPSGTGVPTMLVLGDADPINPFEGGMADAFGTELGEVYSAAESAAELAALNGDAAEPTSSPYSNTAADGETDVTAIVYDGPAPVELYEIAGGGHVVPNPVYAQPRLMGGTTQHLDGPLAAVDFFESIR</sequence>
<feature type="transmembrane region" description="Helical" evidence="2">
    <location>
        <begin position="24"/>
        <end position="48"/>
    </location>
</feature>
<organism evidence="4 5">
    <name type="scientific">Agromyces seonyuensis</name>
    <dbReference type="NCBI Taxonomy" id="2662446"/>
    <lineage>
        <taxon>Bacteria</taxon>
        <taxon>Bacillati</taxon>
        <taxon>Actinomycetota</taxon>
        <taxon>Actinomycetes</taxon>
        <taxon>Micrococcales</taxon>
        <taxon>Microbacteriaceae</taxon>
        <taxon>Agromyces</taxon>
    </lineage>
</organism>
<feature type="domain" description="Phospholipase/carboxylesterase/thioesterase" evidence="3">
    <location>
        <begin position="131"/>
        <end position="237"/>
    </location>
</feature>
<dbReference type="PANTHER" id="PTHR43037">
    <property type="entry name" value="UNNAMED PRODUCT-RELATED"/>
    <property type="match status" value="1"/>
</dbReference>
<dbReference type="AlphaFoldDB" id="A0A6I4P415"/>
<dbReference type="SUPFAM" id="SSF53474">
    <property type="entry name" value="alpha/beta-Hydrolases"/>
    <property type="match status" value="1"/>
</dbReference>
<keyword evidence="5" id="KW-1185">Reference proteome</keyword>
<keyword evidence="2" id="KW-1133">Transmembrane helix</keyword>
<comment type="caution">
    <text evidence="4">The sequence shown here is derived from an EMBL/GenBank/DDBJ whole genome shotgun (WGS) entry which is preliminary data.</text>
</comment>
<dbReference type="RefSeq" id="WP_160424805.1">
    <property type="nucleotide sequence ID" value="NZ_WSTA01000044.1"/>
</dbReference>
<keyword evidence="1" id="KW-0732">Signal</keyword>